<feature type="transmembrane region" description="Helical" evidence="1">
    <location>
        <begin position="77"/>
        <end position="97"/>
    </location>
</feature>
<keyword evidence="1" id="KW-0472">Membrane</keyword>
<dbReference type="GeneID" id="18818736"/>
<evidence type="ECO:0000313" key="2">
    <source>
        <dbReference type="EMBL" id="EGO26867.1"/>
    </source>
</evidence>
<dbReference type="RefSeq" id="XP_007317040.1">
    <property type="nucleotide sequence ID" value="XM_007316978.1"/>
</dbReference>
<dbReference type="KEGG" id="sla:SERLADRAFT_464419"/>
<accession>F8NS34</accession>
<gene>
    <name evidence="2" type="ORF">SERLADRAFT_464419</name>
</gene>
<name>F8NS34_SERL9</name>
<dbReference type="EMBL" id="GL945432">
    <property type="protein sequence ID" value="EGO26867.1"/>
    <property type="molecule type" value="Genomic_DNA"/>
</dbReference>
<reference evidence="2" key="1">
    <citation type="submission" date="2011-04" db="EMBL/GenBank/DDBJ databases">
        <title>Evolution of plant cell wall degrading machinery underlies the functional diversity of forest fungi.</title>
        <authorList>
            <consortium name="US DOE Joint Genome Institute (JGI-PGF)"/>
            <person name="Eastwood D.C."/>
            <person name="Floudas D."/>
            <person name="Binder M."/>
            <person name="Majcherczyk A."/>
            <person name="Schneider P."/>
            <person name="Aerts A."/>
            <person name="Asiegbu F.O."/>
            <person name="Baker S.E."/>
            <person name="Barry K."/>
            <person name="Bendiksby M."/>
            <person name="Blumentritt M."/>
            <person name="Coutinho P.M."/>
            <person name="Cullen D."/>
            <person name="Cullen D."/>
            <person name="Gathman A."/>
            <person name="Goodell B."/>
            <person name="Henrissat B."/>
            <person name="Ihrmark K."/>
            <person name="Kauserud H."/>
            <person name="Kohler A."/>
            <person name="LaButti K."/>
            <person name="Lapidus A."/>
            <person name="Lavin J.L."/>
            <person name="Lee Y.-H."/>
            <person name="Lindquist E."/>
            <person name="Lilly W."/>
            <person name="Lucas S."/>
            <person name="Morin E."/>
            <person name="Murat C."/>
            <person name="Oguiza J.A."/>
            <person name="Park J."/>
            <person name="Pisabarro A.G."/>
            <person name="Riley R."/>
            <person name="Rosling A."/>
            <person name="Salamov A."/>
            <person name="Schmidt O."/>
            <person name="Schmutz J."/>
            <person name="Skrede I."/>
            <person name="Stenlid J."/>
            <person name="Wiebenga A."/>
            <person name="Xie X."/>
            <person name="Kues U."/>
            <person name="Hibbett D.S."/>
            <person name="Hoffmeister D."/>
            <person name="Hogberg N."/>
            <person name="Martin F."/>
            <person name="Grigoriev I.V."/>
            <person name="Watkinson S.C."/>
        </authorList>
    </citation>
    <scope>NUCLEOTIDE SEQUENCE</scope>
    <source>
        <strain evidence="2">S7.9</strain>
    </source>
</reference>
<dbReference type="Proteomes" id="UP000008064">
    <property type="component" value="Unassembled WGS sequence"/>
</dbReference>
<dbReference type="HOGENOM" id="CLU_174226_0_0_1"/>
<protein>
    <submittedName>
        <fullName evidence="2">Uncharacterized protein</fullName>
    </submittedName>
</protein>
<proteinExistence type="predicted"/>
<evidence type="ECO:0000256" key="1">
    <source>
        <dbReference type="SAM" id="Phobius"/>
    </source>
</evidence>
<sequence length="109" mass="11859">MSNATDPRDASLETKLTLPKTWYADANDSMGSMGMFLAGMVLVTRNRYLSWPVLLLAISGVTNQHPLRTKDGGNSPWAILFMAILAVIMSHAPLFLLPKQTASGPVPIF</sequence>
<keyword evidence="1" id="KW-1133">Transmembrane helix</keyword>
<keyword evidence="1" id="KW-0812">Transmembrane</keyword>
<organism>
    <name type="scientific">Serpula lacrymans var. lacrymans (strain S7.9)</name>
    <name type="common">Dry rot fungus</name>
    <dbReference type="NCBI Taxonomy" id="578457"/>
    <lineage>
        <taxon>Eukaryota</taxon>
        <taxon>Fungi</taxon>
        <taxon>Dikarya</taxon>
        <taxon>Basidiomycota</taxon>
        <taxon>Agaricomycotina</taxon>
        <taxon>Agaricomycetes</taxon>
        <taxon>Agaricomycetidae</taxon>
        <taxon>Boletales</taxon>
        <taxon>Coniophorineae</taxon>
        <taxon>Serpulaceae</taxon>
        <taxon>Serpula</taxon>
    </lineage>
</organism>
<dbReference type="OrthoDB" id="284718at2759"/>
<dbReference type="AlphaFoldDB" id="F8NS34"/>